<evidence type="ECO:0000313" key="3">
    <source>
        <dbReference type="Proteomes" id="UP000253998"/>
    </source>
</evidence>
<feature type="domain" description="Polysaccharide pyruvyl transferase" evidence="1">
    <location>
        <begin position="35"/>
        <end position="297"/>
    </location>
</feature>
<dbReference type="GO" id="GO:0016740">
    <property type="term" value="F:transferase activity"/>
    <property type="evidence" value="ECO:0007669"/>
    <property type="project" value="UniProtKB-KW"/>
</dbReference>
<dbReference type="RefSeq" id="WP_111294547.1">
    <property type="nucleotide sequence ID" value="NZ_QEPM01000001.1"/>
</dbReference>
<dbReference type="Pfam" id="PF04230">
    <property type="entry name" value="PS_pyruv_trans"/>
    <property type="match status" value="1"/>
</dbReference>
<dbReference type="AlphaFoldDB" id="A0A8B2U9Z7"/>
<comment type="caution">
    <text evidence="2">The sequence shown here is derived from an EMBL/GenBank/DDBJ whole genome shotgun (WGS) entry which is preliminary data.</text>
</comment>
<dbReference type="Proteomes" id="UP000253998">
    <property type="component" value="Unassembled WGS sequence"/>
</dbReference>
<protein>
    <submittedName>
        <fullName evidence="2">Polysaccharide pyruvyl transferase</fullName>
    </submittedName>
</protein>
<dbReference type="EMBL" id="QEPM01000001">
    <property type="protein sequence ID" value="RDE72345.1"/>
    <property type="molecule type" value="Genomic_DNA"/>
</dbReference>
<name>A0A8B2U9Z7_9PAST</name>
<organism evidence="2 3">
    <name type="scientific">Aggregatibacter segnis</name>
    <dbReference type="NCBI Taxonomy" id="739"/>
    <lineage>
        <taxon>Bacteria</taxon>
        <taxon>Pseudomonadati</taxon>
        <taxon>Pseudomonadota</taxon>
        <taxon>Gammaproteobacteria</taxon>
        <taxon>Pasteurellales</taxon>
        <taxon>Pasteurellaceae</taxon>
        <taxon>Aggregatibacter</taxon>
    </lineage>
</organism>
<evidence type="ECO:0000313" key="2">
    <source>
        <dbReference type="EMBL" id="RDE72345.1"/>
    </source>
</evidence>
<gene>
    <name evidence="2" type="ORF">DPV83_01620</name>
</gene>
<sequence length="321" mass="37244">MNQQLIDLKNKLTPIADLIQDKNDVFYLDYPLHLNVGDLLIYHGTEQFFTDHNIRVTLKRSEFDVDIEELKQKITPNTTILLHGGGNFGDLYPQHQKIRETVVETFPHNRVIVLPQTLFYKSQETLEKSAALFAQHSDCHLLARDERTAKTFEQFSANVYLSPDMAHELYGTLPTKNTHSGNTLYFLRKDIEASDIEKNITAQLPAGSHIKDWEDMLSERDDLVLAATWRLAKFAKRHQLAGLKNIVHRFWKAYTRRIIKRVAKTFLSYDNITTTRLHGHIFSCLLEIPNVVCDNSYGKNTGYANLWTKELDFVEFYTQQK</sequence>
<evidence type="ECO:0000259" key="1">
    <source>
        <dbReference type="Pfam" id="PF04230"/>
    </source>
</evidence>
<dbReference type="InterPro" id="IPR007345">
    <property type="entry name" value="Polysacch_pyruvyl_Trfase"/>
</dbReference>
<accession>A0A8B2U9Z7</accession>
<keyword evidence="2" id="KW-0808">Transferase</keyword>
<reference evidence="2 3" key="1">
    <citation type="submission" date="2018-05" db="EMBL/GenBank/DDBJ databases">
        <title>Draft Genome Sequences for a Diverse set of 7 Haemophilus Species.</title>
        <authorList>
            <person name="Nichols M."/>
            <person name="Topaz N."/>
            <person name="Wang X."/>
            <person name="Wang X."/>
            <person name="Boxrud D."/>
        </authorList>
    </citation>
    <scope>NUCLEOTIDE SEQUENCE [LARGE SCALE GENOMIC DNA]</scope>
    <source>
        <strain evidence="2 3">C2001002503</strain>
    </source>
</reference>
<proteinExistence type="predicted"/>